<reference evidence="9 10" key="1">
    <citation type="submission" date="2014-02" db="EMBL/GenBank/DDBJ databases">
        <authorList>
            <person name="Sibley D."/>
            <person name="Venepally P."/>
            <person name="Karamycheva S."/>
            <person name="Hadjithomas M."/>
            <person name="Khan A."/>
            <person name="Brunk B."/>
            <person name="Roos D."/>
            <person name="Caler E."/>
            <person name="Lorenzi H."/>
        </authorList>
    </citation>
    <scope>NUCLEOTIDE SEQUENCE [LARGE SCALE GENOMIC DNA]</scope>
    <source>
        <strain evidence="9 10">GAB2-2007-GAL-DOM2</strain>
    </source>
</reference>
<evidence type="ECO:0000256" key="6">
    <source>
        <dbReference type="SAM" id="MobiDB-lite"/>
    </source>
</evidence>
<evidence type="ECO:0000313" key="9">
    <source>
        <dbReference type="EMBL" id="KFG35604.1"/>
    </source>
</evidence>
<accession>A0A086JTY6</accession>
<dbReference type="Proteomes" id="UP000028837">
    <property type="component" value="Unassembled WGS sequence"/>
</dbReference>
<dbReference type="SUPFAM" id="SSF63411">
    <property type="entry name" value="LuxS/MPP-like metallohydrolase"/>
    <property type="match status" value="3"/>
</dbReference>
<feature type="region of interest" description="Disordered" evidence="6">
    <location>
        <begin position="31"/>
        <end position="52"/>
    </location>
</feature>
<feature type="compositionally biased region" description="Basic and acidic residues" evidence="6">
    <location>
        <begin position="999"/>
        <end position="1010"/>
    </location>
</feature>
<dbReference type="PANTHER" id="PTHR43690">
    <property type="entry name" value="NARDILYSIN"/>
    <property type="match status" value="1"/>
</dbReference>
<feature type="compositionally biased region" description="Basic and acidic residues" evidence="6">
    <location>
        <begin position="895"/>
        <end position="905"/>
    </location>
</feature>
<evidence type="ECO:0000256" key="2">
    <source>
        <dbReference type="ARBA" id="ARBA00022670"/>
    </source>
</evidence>
<dbReference type="GO" id="GO:0046872">
    <property type="term" value="F:metal ion binding"/>
    <property type="evidence" value="ECO:0007669"/>
    <property type="project" value="InterPro"/>
</dbReference>
<evidence type="ECO:0000259" key="8">
    <source>
        <dbReference type="Pfam" id="PF05193"/>
    </source>
</evidence>
<dbReference type="EMBL" id="AHZU02001158">
    <property type="protein sequence ID" value="KFG35604.1"/>
    <property type="molecule type" value="Genomic_DNA"/>
</dbReference>
<dbReference type="InterPro" id="IPR007863">
    <property type="entry name" value="Peptidase_M16_C"/>
</dbReference>
<protein>
    <submittedName>
        <fullName evidence="9">Peptidase M16 inactive domain-containing protein</fullName>
    </submittedName>
</protein>
<dbReference type="Pfam" id="PF05193">
    <property type="entry name" value="Peptidase_M16_C"/>
    <property type="match status" value="1"/>
</dbReference>
<dbReference type="InterPro" id="IPR011765">
    <property type="entry name" value="Pept_M16_N"/>
</dbReference>
<feature type="region of interest" description="Disordered" evidence="6">
    <location>
        <begin position="986"/>
        <end position="1022"/>
    </location>
</feature>
<feature type="region of interest" description="Disordered" evidence="6">
    <location>
        <begin position="1373"/>
        <end position="1407"/>
    </location>
</feature>
<dbReference type="InterPro" id="IPR011249">
    <property type="entry name" value="Metalloenz_LuxS/M16"/>
</dbReference>
<feature type="compositionally biased region" description="Low complexity" evidence="6">
    <location>
        <begin position="390"/>
        <end position="443"/>
    </location>
</feature>
<feature type="region of interest" description="Disordered" evidence="6">
    <location>
        <begin position="895"/>
        <end position="918"/>
    </location>
</feature>
<dbReference type="Pfam" id="PF00675">
    <property type="entry name" value="Peptidase_M16"/>
    <property type="match status" value="1"/>
</dbReference>
<dbReference type="InterPro" id="IPR050626">
    <property type="entry name" value="Peptidase_M16"/>
</dbReference>
<feature type="compositionally biased region" description="Basic and acidic residues" evidence="6">
    <location>
        <begin position="1389"/>
        <end position="1398"/>
    </location>
</feature>
<feature type="domain" description="Peptidase M16 C-terminal" evidence="8">
    <location>
        <begin position="313"/>
        <end position="359"/>
    </location>
</feature>
<name>A0A086JTY6_TOXGO</name>
<dbReference type="GO" id="GO:0008237">
    <property type="term" value="F:metallopeptidase activity"/>
    <property type="evidence" value="ECO:0007669"/>
    <property type="project" value="UniProtKB-KW"/>
</dbReference>
<dbReference type="OrthoDB" id="952271at2759"/>
<feature type="region of interest" description="Disordered" evidence="6">
    <location>
        <begin position="388"/>
        <end position="443"/>
    </location>
</feature>
<proteinExistence type="inferred from homology"/>
<evidence type="ECO:0000256" key="1">
    <source>
        <dbReference type="ARBA" id="ARBA00007261"/>
    </source>
</evidence>
<gene>
    <name evidence="9" type="ORF">TGDOM2_253890</name>
</gene>
<feature type="region of interest" description="Disordered" evidence="6">
    <location>
        <begin position="630"/>
        <end position="691"/>
    </location>
</feature>
<sequence>MALFRFLVLRRGLRGIVPMFTRFESRTRFSRRSWMQTRRRPPPHPGPPASFSLTVDASPSVPDFSSSLSSPSSLFLSSRSPRQASFSVPPPSLADGVLSPSAEASGFISSFSSRSALGSSSSSPLLPAHPYAAKNELPNGLAYFLLPHAYPPGSLEVHMEVHAGSTSEGEHERGIAHLCEHISYMGSRKREALIRHQAETNAYTDFHHTVFFAAWRGGDKEDETTRDASQEQLTTEAKLRLALAAMREVLEAPTQFTTERLNRERAAVISEASLVNTISYRKEQILLSLLHAETILPSRFPIGRLDQIRSWRVEDARRFHARCYRPDNAAIYVVGDIGRERAEKVVREILGPVKPKEEEESNWLKLKDVWKNTVKHVSAWFPPLAHRWRSSSSSTSLPSSPASSSRPSASPESPSADAPPSAASPETSQASSASARSSASGGCPSSSLFSSRELHIWKHPLIQQFSLVFLSKKPLQPLKTFSDYKRLILRKLILQALSLRLSCATRERGANIHQIDLCEVNSIKEGCRVLSLEVQSNQRGEEWKDAINTAIQQVRQMAHYGLSRSELRSLLSTYSVNLRRLRLSQLSSADMLRVVMETAACHHTLLHLEEEKQIAMDLLGLHCATTNSPIVPSESTESSSAPGSVSPSSSPEASLSAPAGPLALASARDTDEEHSALEASEDAEAERADADALAASEEELLREINKEAYDLCRWIEIHPDDAQSGPDVVLAFMHGPAASERPRKKRAEQGNEDGAAESLEGNEVTEDRVPSPAVPSCSALVSRRLRPGPLDGTEREVKRHRPPGSGDESSADQGADAKNENPPDPVEQNGGDATHGDTTIVPIKKEDIAAAITHAFQQEIGPPTADIQAPARLLSAEESAALFRQATEFRDVVHEGNRESRKVTRPEIPPENAGISGDHATALLHRIGPEKKDDNADSERAFLRSHSMRLTRLHNNIKFNAKVADDEKGTAHIRLLLPGGRMGAAVNPTALSSPSPQGRRLEQEGAKEANDVDGVNGHRGVPTVLNVNPDSAESRMRSQLETRSRWGAALVLGARTMMEGGALGEFTRQQVERFCQRNLLGVSIDCLDEFFSIDISVPTNIGSDFPVHNGPAGGPLESAFQLLRLVLSSFVYEEDAFDRARQQVLLDCEHYTKDLSAYSLGELVIEMSGGDPRFLCLRPEVVKTLSFADVKRVVRTLLQDQLKAGNMELSVVGDINLRDTEMLAQAYLGTLQNIPLNEDDSTAEQVAEGESDVAGRLHVSGGQCDEQKSSDMDACLAESPFLHLQRRRSSVISRPLEETNGREEASGRARDQKRKEQRVYVHVIDSDERAVVHLAGYASNRWGVLPNGRLAWTSSHPFASSFAPSSFSFSNARTHHAGSQSELGGETARNVDQEEGKGKPLGADSEDEALWDPRRHPAFGRVALWLLQEIVSKRMFSVLREEQRLTYDATFDFLSFEILRGGLFVVTVHTEPRLVEAVLQVARTALRDLATVRPLQGYQLESAKKQIISRHAHDRQMGRYWMELLAGLQLDNLPQKNIAYIRDLPAVVESVTLEDLQEIFESFGLRDADLWEGVGTAGPVPPGGFIGRKSGDRKRLSVASTLRG</sequence>
<feature type="compositionally biased region" description="Low complexity" evidence="6">
    <location>
        <begin position="630"/>
        <end position="667"/>
    </location>
</feature>
<keyword evidence="2" id="KW-0645">Protease</keyword>
<evidence type="ECO:0000259" key="7">
    <source>
        <dbReference type="Pfam" id="PF00675"/>
    </source>
</evidence>
<evidence type="ECO:0000256" key="4">
    <source>
        <dbReference type="ARBA" id="ARBA00022833"/>
    </source>
</evidence>
<dbReference type="Gene3D" id="3.30.830.10">
    <property type="entry name" value="Metalloenzyme, LuxS/M16 peptidase-like"/>
    <property type="match status" value="3"/>
</dbReference>
<evidence type="ECO:0000313" key="10">
    <source>
        <dbReference type="Proteomes" id="UP000028837"/>
    </source>
</evidence>
<keyword evidence="3" id="KW-0378">Hydrolase</keyword>
<feature type="compositionally biased region" description="Basic and acidic residues" evidence="6">
    <location>
        <begin position="1295"/>
        <end position="1316"/>
    </location>
</feature>
<keyword evidence="5" id="KW-0482">Metalloprotease</keyword>
<dbReference type="GO" id="GO:0006508">
    <property type="term" value="P:proteolysis"/>
    <property type="evidence" value="ECO:0007669"/>
    <property type="project" value="UniProtKB-KW"/>
</dbReference>
<comment type="caution">
    <text evidence="9">The sequence shown here is derived from an EMBL/GenBank/DDBJ whole genome shotgun (WGS) entry which is preliminary data.</text>
</comment>
<organism evidence="9 10">
    <name type="scientific">Toxoplasma gondii GAB2-2007-GAL-DOM2</name>
    <dbReference type="NCBI Taxonomy" id="1130820"/>
    <lineage>
        <taxon>Eukaryota</taxon>
        <taxon>Sar</taxon>
        <taxon>Alveolata</taxon>
        <taxon>Apicomplexa</taxon>
        <taxon>Conoidasida</taxon>
        <taxon>Coccidia</taxon>
        <taxon>Eucoccidiorida</taxon>
        <taxon>Eimeriorina</taxon>
        <taxon>Sarcocystidae</taxon>
        <taxon>Toxoplasma</taxon>
    </lineage>
</organism>
<evidence type="ECO:0000256" key="3">
    <source>
        <dbReference type="ARBA" id="ARBA00022801"/>
    </source>
</evidence>
<dbReference type="VEuPathDB" id="ToxoDB:TGDOM2_253890"/>
<feature type="domain" description="Peptidase M16 N-terminal" evidence="7">
    <location>
        <begin position="156"/>
        <end position="294"/>
    </location>
</feature>
<feature type="region of interest" description="Disordered" evidence="6">
    <location>
        <begin position="1292"/>
        <end position="1316"/>
    </location>
</feature>
<dbReference type="PANTHER" id="PTHR43690:SF33">
    <property type="entry name" value="STROMAL PROCESSING PEPTIDASE, CHLOROPLASTIC"/>
    <property type="match status" value="1"/>
</dbReference>
<comment type="similarity">
    <text evidence="1">Belongs to the peptidase M16 family.</text>
</comment>
<evidence type="ECO:0000256" key="5">
    <source>
        <dbReference type="ARBA" id="ARBA00023049"/>
    </source>
</evidence>
<keyword evidence="4" id="KW-0862">Zinc</keyword>
<feature type="region of interest" description="Disordered" evidence="6">
    <location>
        <begin position="736"/>
        <end position="838"/>
    </location>
</feature>